<keyword evidence="6 9" id="KW-0418">Kinase</keyword>
<dbReference type="Pfam" id="PF13671">
    <property type="entry name" value="AAA_33"/>
    <property type="match status" value="1"/>
</dbReference>
<evidence type="ECO:0000256" key="6">
    <source>
        <dbReference type="ARBA" id="ARBA00022777"/>
    </source>
</evidence>
<evidence type="ECO:0000256" key="7">
    <source>
        <dbReference type="ARBA" id="ARBA00022840"/>
    </source>
</evidence>
<evidence type="ECO:0000256" key="5">
    <source>
        <dbReference type="ARBA" id="ARBA00022741"/>
    </source>
</evidence>
<comment type="pathway">
    <text evidence="1 9">Carbohydrate acid metabolism; D-gluconate degradation.</text>
</comment>
<evidence type="ECO:0000256" key="1">
    <source>
        <dbReference type="ARBA" id="ARBA00004875"/>
    </source>
</evidence>
<evidence type="ECO:0000256" key="4">
    <source>
        <dbReference type="ARBA" id="ARBA00022679"/>
    </source>
</evidence>
<dbReference type="GO" id="GO:0005737">
    <property type="term" value="C:cytoplasm"/>
    <property type="evidence" value="ECO:0007669"/>
    <property type="project" value="TreeGrafter"/>
</dbReference>
<evidence type="ECO:0000256" key="2">
    <source>
        <dbReference type="ARBA" id="ARBA00008420"/>
    </source>
</evidence>
<comment type="catalytic activity">
    <reaction evidence="8 9">
        <text>D-gluconate + ATP = 6-phospho-D-gluconate + ADP + H(+)</text>
        <dbReference type="Rhea" id="RHEA:19433"/>
        <dbReference type="ChEBI" id="CHEBI:15378"/>
        <dbReference type="ChEBI" id="CHEBI:18391"/>
        <dbReference type="ChEBI" id="CHEBI:30616"/>
        <dbReference type="ChEBI" id="CHEBI:58759"/>
        <dbReference type="ChEBI" id="CHEBI:456216"/>
        <dbReference type="EC" id="2.7.1.12"/>
    </reaction>
</comment>
<evidence type="ECO:0000256" key="9">
    <source>
        <dbReference type="RuleBase" id="RU363066"/>
    </source>
</evidence>
<comment type="caution">
    <text evidence="10">The sequence shown here is derived from an EMBL/GenBank/DDBJ whole genome shotgun (WGS) entry which is preliminary data.</text>
</comment>
<dbReference type="InterPro" id="IPR006001">
    <property type="entry name" value="Therm_gnt_kin"/>
</dbReference>
<reference evidence="10" key="1">
    <citation type="submission" date="2022-04" db="EMBL/GenBank/DDBJ databases">
        <title>A functionally conserved STORR gene fusion in Papaver species that diverged 16.8 million years ago.</title>
        <authorList>
            <person name="Catania T."/>
        </authorList>
    </citation>
    <scope>NUCLEOTIDE SEQUENCE</scope>
    <source>
        <strain evidence="10">S-188037</strain>
    </source>
</reference>
<proteinExistence type="inferred from homology"/>
<dbReference type="PANTHER" id="PTHR43442:SF3">
    <property type="entry name" value="GLUCONOKINASE-RELATED"/>
    <property type="match status" value="1"/>
</dbReference>
<evidence type="ECO:0000256" key="8">
    <source>
        <dbReference type="ARBA" id="ARBA00048090"/>
    </source>
</evidence>
<dbReference type="Proteomes" id="UP001202328">
    <property type="component" value="Unassembled WGS sequence"/>
</dbReference>
<keyword evidence="7 9" id="KW-0067">ATP-binding</keyword>
<evidence type="ECO:0000256" key="3">
    <source>
        <dbReference type="ARBA" id="ARBA00012054"/>
    </source>
</evidence>
<protein>
    <recommendedName>
        <fullName evidence="3 9">Gluconokinase</fullName>
        <ecNumber evidence="3 9">2.7.1.12</ecNumber>
    </recommendedName>
</protein>
<dbReference type="NCBIfam" id="TIGR01313">
    <property type="entry name" value="therm_gnt_kin"/>
    <property type="match status" value="1"/>
</dbReference>
<dbReference type="AlphaFoldDB" id="A0AAD4SDI7"/>
<sequence length="302" mass="34215">MEATGTGFINGGRYSNWVISSSSTTYHLHEESPFHFGHLVKMPRNEKKKKSKSQDFLPLVAHSMHHHHHQPDHDLHHLNILNQQHQQRQIITTMMNHNKGSLETTAPMVFVIMGVSGSGKTTVGELLAKTMDFGFLDADDFHPVANIEKMSKGIPLNEEDRIPWLETLRDTLRTKINQISSSSNGTYGYDADDDDKKRKAVLCCSALQKKYREILRTADPNYKPGSYVPGRVKFIYLETPIEVLLNRVNKRAAEGKHFMPASLLQSQLDLLQIDNDQEKDITVVDGTLPPQLIVNNIRSLIL</sequence>
<accession>A0AAD4SDI7</accession>
<organism evidence="10 11">
    <name type="scientific">Papaver atlanticum</name>
    <dbReference type="NCBI Taxonomy" id="357466"/>
    <lineage>
        <taxon>Eukaryota</taxon>
        <taxon>Viridiplantae</taxon>
        <taxon>Streptophyta</taxon>
        <taxon>Embryophyta</taxon>
        <taxon>Tracheophyta</taxon>
        <taxon>Spermatophyta</taxon>
        <taxon>Magnoliopsida</taxon>
        <taxon>Ranunculales</taxon>
        <taxon>Papaveraceae</taxon>
        <taxon>Papaveroideae</taxon>
        <taxon>Papaver</taxon>
    </lineage>
</organism>
<dbReference type="EC" id="2.7.1.12" evidence="3 9"/>
<keyword evidence="11" id="KW-1185">Reference proteome</keyword>
<keyword evidence="4 9" id="KW-0808">Transferase</keyword>
<evidence type="ECO:0000313" key="10">
    <source>
        <dbReference type="EMBL" id="KAI3900039.1"/>
    </source>
</evidence>
<dbReference type="PANTHER" id="PTHR43442">
    <property type="entry name" value="GLUCONOKINASE-RELATED"/>
    <property type="match status" value="1"/>
</dbReference>
<gene>
    <name evidence="10" type="ORF">MKW98_000939</name>
</gene>
<dbReference type="GO" id="GO:0005975">
    <property type="term" value="P:carbohydrate metabolic process"/>
    <property type="evidence" value="ECO:0007669"/>
    <property type="project" value="InterPro"/>
</dbReference>
<dbReference type="GO" id="GO:0005524">
    <property type="term" value="F:ATP binding"/>
    <property type="evidence" value="ECO:0007669"/>
    <property type="project" value="UniProtKB-KW"/>
</dbReference>
<dbReference type="EMBL" id="JAJJMB010011750">
    <property type="protein sequence ID" value="KAI3900039.1"/>
    <property type="molecule type" value="Genomic_DNA"/>
</dbReference>
<comment type="similarity">
    <text evidence="2 9">Belongs to the gluconokinase GntK/GntV family.</text>
</comment>
<dbReference type="GO" id="GO:0046316">
    <property type="term" value="F:gluconokinase activity"/>
    <property type="evidence" value="ECO:0007669"/>
    <property type="project" value="UniProtKB-EC"/>
</dbReference>
<evidence type="ECO:0000313" key="11">
    <source>
        <dbReference type="Proteomes" id="UP001202328"/>
    </source>
</evidence>
<dbReference type="Gene3D" id="3.40.50.300">
    <property type="entry name" value="P-loop containing nucleotide triphosphate hydrolases"/>
    <property type="match status" value="1"/>
</dbReference>
<dbReference type="SUPFAM" id="SSF52540">
    <property type="entry name" value="P-loop containing nucleoside triphosphate hydrolases"/>
    <property type="match status" value="1"/>
</dbReference>
<keyword evidence="5 9" id="KW-0547">Nucleotide-binding</keyword>
<name>A0AAD4SDI7_9MAGN</name>
<dbReference type="InterPro" id="IPR027417">
    <property type="entry name" value="P-loop_NTPase"/>
</dbReference>
<dbReference type="CDD" id="cd02021">
    <property type="entry name" value="GntK"/>
    <property type="match status" value="1"/>
</dbReference>